<dbReference type="Gene3D" id="3.50.50.60">
    <property type="entry name" value="FAD/NAD(P)-binding domain"/>
    <property type="match status" value="1"/>
</dbReference>
<dbReference type="GO" id="GO:0050660">
    <property type="term" value="F:flavin adenine dinucleotide binding"/>
    <property type="evidence" value="ECO:0007669"/>
    <property type="project" value="TreeGrafter"/>
</dbReference>
<dbReference type="PRINTS" id="PR00469">
    <property type="entry name" value="PNDRDTASEII"/>
</dbReference>
<evidence type="ECO:0000313" key="2">
    <source>
        <dbReference type="EMBL" id="MBB6072490.1"/>
    </source>
</evidence>
<sequence length="367" mass="39904">MIRDTSAPPAVLVIGGGQAGLAMGYHLRQAALPFRILDSASRTGASWRERWDGLRLFTPARYSSLPGFPFPAAPEHYPGKDEVAAYLEAYAAHFALPVIPHDPVVSLARADGGYRATTRAGRVHEAPQVVVATGPFQTPWIPPCAAGLSPDIQQMHSAEYRRPEDVAGDDVLVVGGGNSGVQIAEELAATRRVTLSVGARMPRLPERMLGRSIFWWLERMGMLDVPVDSALGRRMSRTETLIGTSPRTLARDGVLRVIGRVQEARGGEIRTADGVVIHPDAVIWATGYRPDHGWIDPDLFRPAGHVGQHRGVTTAPGLYFLGLPWMHTRGSALIGWVGRDAEYLLRHIVQRATGRAATDQPPLPERS</sequence>
<evidence type="ECO:0000256" key="1">
    <source>
        <dbReference type="ARBA" id="ARBA00023002"/>
    </source>
</evidence>
<name>A0A841H3B2_9BACT</name>
<comment type="caution">
    <text evidence="2">The sequence shown here is derived from an EMBL/GenBank/DDBJ whole genome shotgun (WGS) entry which is preliminary data.</text>
</comment>
<evidence type="ECO:0000313" key="3">
    <source>
        <dbReference type="Proteomes" id="UP000582837"/>
    </source>
</evidence>
<dbReference type="InterPro" id="IPR036188">
    <property type="entry name" value="FAD/NAD-bd_sf"/>
</dbReference>
<dbReference type="GO" id="GO:0004497">
    <property type="term" value="F:monooxygenase activity"/>
    <property type="evidence" value="ECO:0007669"/>
    <property type="project" value="TreeGrafter"/>
</dbReference>
<accession>A0A841H3B2</accession>
<dbReference type="SUPFAM" id="SSF51905">
    <property type="entry name" value="FAD/NAD(P)-binding domain"/>
    <property type="match status" value="2"/>
</dbReference>
<dbReference type="Pfam" id="PF13738">
    <property type="entry name" value="Pyr_redox_3"/>
    <property type="match status" value="1"/>
</dbReference>
<dbReference type="PRINTS" id="PR00368">
    <property type="entry name" value="FADPNR"/>
</dbReference>
<dbReference type="PANTHER" id="PTHR43539:SF78">
    <property type="entry name" value="FLAVIN-CONTAINING MONOOXYGENASE"/>
    <property type="match status" value="1"/>
</dbReference>
<dbReference type="EMBL" id="JACHIA010000015">
    <property type="protein sequence ID" value="MBB6072490.1"/>
    <property type="molecule type" value="Genomic_DNA"/>
</dbReference>
<dbReference type="Proteomes" id="UP000582837">
    <property type="component" value="Unassembled WGS sequence"/>
</dbReference>
<dbReference type="AlphaFoldDB" id="A0A841H3B2"/>
<dbReference type="InterPro" id="IPR050982">
    <property type="entry name" value="Auxin_biosynth/cation_transpt"/>
</dbReference>
<gene>
    <name evidence="2" type="ORF">HNQ61_004152</name>
</gene>
<keyword evidence="3" id="KW-1185">Reference proteome</keyword>
<proteinExistence type="predicted"/>
<protein>
    <submittedName>
        <fullName evidence="2">Putative flavoprotein involved in K+ transport</fullName>
    </submittedName>
</protein>
<keyword evidence="1" id="KW-0560">Oxidoreductase</keyword>
<organism evidence="2 3">
    <name type="scientific">Longimicrobium terrae</name>
    <dbReference type="NCBI Taxonomy" id="1639882"/>
    <lineage>
        <taxon>Bacteria</taxon>
        <taxon>Pseudomonadati</taxon>
        <taxon>Gemmatimonadota</taxon>
        <taxon>Longimicrobiia</taxon>
        <taxon>Longimicrobiales</taxon>
        <taxon>Longimicrobiaceae</taxon>
        <taxon>Longimicrobium</taxon>
    </lineage>
</organism>
<reference evidence="2 3" key="1">
    <citation type="submission" date="2020-08" db="EMBL/GenBank/DDBJ databases">
        <title>Genomic Encyclopedia of Type Strains, Phase IV (KMG-IV): sequencing the most valuable type-strain genomes for metagenomic binning, comparative biology and taxonomic classification.</title>
        <authorList>
            <person name="Goeker M."/>
        </authorList>
    </citation>
    <scope>NUCLEOTIDE SEQUENCE [LARGE SCALE GENOMIC DNA]</scope>
    <source>
        <strain evidence="2 3">DSM 29007</strain>
    </source>
</reference>
<dbReference type="PANTHER" id="PTHR43539">
    <property type="entry name" value="FLAVIN-BINDING MONOOXYGENASE-LIKE PROTEIN (AFU_ORTHOLOGUE AFUA_4G09220)"/>
    <property type="match status" value="1"/>
</dbReference>
<dbReference type="RefSeq" id="WP_170038247.1">
    <property type="nucleotide sequence ID" value="NZ_JACHIA010000015.1"/>
</dbReference>